<name>A0ACB9LX31_BAUVA</name>
<dbReference type="EMBL" id="CM039436">
    <property type="protein sequence ID" value="KAI4315470.1"/>
    <property type="molecule type" value="Genomic_DNA"/>
</dbReference>
<organism evidence="1 2">
    <name type="scientific">Bauhinia variegata</name>
    <name type="common">Purple orchid tree</name>
    <name type="synonym">Phanera variegata</name>
    <dbReference type="NCBI Taxonomy" id="167791"/>
    <lineage>
        <taxon>Eukaryota</taxon>
        <taxon>Viridiplantae</taxon>
        <taxon>Streptophyta</taxon>
        <taxon>Embryophyta</taxon>
        <taxon>Tracheophyta</taxon>
        <taxon>Spermatophyta</taxon>
        <taxon>Magnoliopsida</taxon>
        <taxon>eudicotyledons</taxon>
        <taxon>Gunneridae</taxon>
        <taxon>Pentapetalae</taxon>
        <taxon>rosids</taxon>
        <taxon>fabids</taxon>
        <taxon>Fabales</taxon>
        <taxon>Fabaceae</taxon>
        <taxon>Cercidoideae</taxon>
        <taxon>Cercideae</taxon>
        <taxon>Bauhiniinae</taxon>
        <taxon>Bauhinia</taxon>
    </lineage>
</organism>
<gene>
    <name evidence="1" type="ORF">L6164_028274</name>
</gene>
<accession>A0ACB9LX31</accession>
<dbReference type="Proteomes" id="UP000828941">
    <property type="component" value="Chromosome 11"/>
</dbReference>
<sequence length="76" mass="8655">MARLLEKKAKEAFIDDDFILAVNLYSQAIYSDPNNADLFADRAQAYIKLDNLPGCSHSLRLSLYFSDFFSLLLFVS</sequence>
<protein>
    <submittedName>
        <fullName evidence="1">Uncharacterized protein</fullName>
    </submittedName>
</protein>
<evidence type="ECO:0000313" key="1">
    <source>
        <dbReference type="EMBL" id="KAI4315470.1"/>
    </source>
</evidence>
<reference evidence="1 2" key="1">
    <citation type="journal article" date="2022" name="DNA Res.">
        <title>Chromosomal-level genome assembly of the orchid tree Bauhinia variegata (Leguminosae; Cercidoideae) supports the allotetraploid origin hypothesis of Bauhinia.</title>
        <authorList>
            <person name="Zhong Y."/>
            <person name="Chen Y."/>
            <person name="Zheng D."/>
            <person name="Pang J."/>
            <person name="Liu Y."/>
            <person name="Luo S."/>
            <person name="Meng S."/>
            <person name="Qian L."/>
            <person name="Wei D."/>
            <person name="Dai S."/>
            <person name="Zhou R."/>
        </authorList>
    </citation>
    <scope>NUCLEOTIDE SEQUENCE [LARGE SCALE GENOMIC DNA]</scope>
    <source>
        <strain evidence="1">BV-YZ2020</strain>
    </source>
</reference>
<evidence type="ECO:0000313" key="2">
    <source>
        <dbReference type="Proteomes" id="UP000828941"/>
    </source>
</evidence>
<comment type="caution">
    <text evidence="1">The sequence shown here is derived from an EMBL/GenBank/DDBJ whole genome shotgun (WGS) entry which is preliminary data.</text>
</comment>
<proteinExistence type="predicted"/>
<keyword evidence="2" id="KW-1185">Reference proteome</keyword>